<comment type="caution">
    <text evidence="1">The sequence shown here is derived from an EMBL/GenBank/DDBJ whole genome shotgun (WGS) entry which is preliminary data.</text>
</comment>
<evidence type="ECO:0000313" key="1">
    <source>
        <dbReference type="EMBL" id="MBO1077134.1"/>
    </source>
</evidence>
<protein>
    <submittedName>
        <fullName evidence="1">Uncharacterized protein</fullName>
    </submittedName>
</protein>
<accession>A0ABS3KI57</accession>
<dbReference type="Proteomes" id="UP001518990">
    <property type="component" value="Unassembled WGS sequence"/>
</dbReference>
<keyword evidence="2" id="KW-1185">Reference proteome</keyword>
<evidence type="ECO:0000313" key="2">
    <source>
        <dbReference type="Proteomes" id="UP001518990"/>
    </source>
</evidence>
<reference evidence="1 2" key="1">
    <citation type="submission" date="2020-09" db="EMBL/GenBank/DDBJ databases">
        <title>Roseomonas.</title>
        <authorList>
            <person name="Zhu W."/>
        </authorList>
    </citation>
    <scope>NUCLEOTIDE SEQUENCE [LARGE SCALE GENOMIC DNA]</scope>
    <source>
        <strain evidence="1 2">1311</strain>
    </source>
</reference>
<dbReference type="EMBL" id="JACTNF010000044">
    <property type="protein sequence ID" value="MBO1077134.1"/>
    <property type="molecule type" value="Genomic_DNA"/>
</dbReference>
<name>A0ABS3KI57_9PROT</name>
<proteinExistence type="predicted"/>
<organism evidence="1 2">
    <name type="scientific">Roseomonas marmotae</name>
    <dbReference type="NCBI Taxonomy" id="2768161"/>
    <lineage>
        <taxon>Bacteria</taxon>
        <taxon>Pseudomonadati</taxon>
        <taxon>Pseudomonadota</taxon>
        <taxon>Alphaproteobacteria</taxon>
        <taxon>Acetobacterales</taxon>
        <taxon>Roseomonadaceae</taxon>
        <taxon>Roseomonas</taxon>
    </lineage>
</organism>
<sequence length="116" mass="13469">MHFVDPGLYQPVPDAKTTWLYREQLKRADAIDGLFRRWAVTDAAQHDSRKFPDLLDPRTRPAASAADTAYRIKRNLEVLERRDLSEHIQFLRAPQRGLSEQQAKAYDIILVLEEPL</sequence>
<gene>
    <name evidence="1" type="ORF">IAI60_21225</name>
</gene>